<dbReference type="PANTHER" id="PTHR43222:SF11">
    <property type="entry name" value="PHOSPHATASE NUDJ"/>
    <property type="match status" value="1"/>
</dbReference>
<dbReference type="CDD" id="cd03675">
    <property type="entry name" value="NUDIX_Hydrolase"/>
    <property type="match status" value="1"/>
</dbReference>
<dbReference type="GO" id="GO:0004787">
    <property type="term" value="F:thiamine diphosphate phosphatase activity"/>
    <property type="evidence" value="ECO:0007669"/>
    <property type="project" value="InterPro"/>
</dbReference>
<dbReference type="GO" id="GO:0017111">
    <property type="term" value="F:ribonucleoside triphosphate phosphatase activity"/>
    <property type="evidence" value="ECO:0007669"/>
    <property type="project" value="InterPro"/>
</dbReference>
<evidence type="ECO:0000256" key="3">
    <source>
        <dbReference type="ARBA" id="ARBA00011245"/>
    </source>
</evidence>
<protein>
    <recommendedName>
        <fullName evidence="4 6">Phosphatase NudJ</fullName>
        <ecNumber evidence="6">3.6.1.-</ecNumber>
    </recommendedName>
</protein>
<evidence type="ECO:0000259" key="7">
    <source>
        <dbReference type="PROSITE" id="PS51462"/>
    </source>
</evidence>
<dbReference type="PROSITE" id="PS51462">
    <property type="entry name" value="NUDIX"/>
    <property type="match status" value="1"/>
</dbReference>
<keyword evidence="6" id="KW-0460">Magnesium</keyword>
<dbReference type="eggNOG" id="COG1051">
    <property type="taxonomic scope" value="Bacteria"/>
</dbReference>
<comment type="caution">
    <text evidence="8">The sequence shown here is derived from an EMBL/GenBank/DDBJ whole genome shotgun (WGS) entry which is preliminary data.</text>
</comment>
<dbReference type="SUPFAM" id="SSF55811">
    <property type="entry name" value="Nudix"/>
    <property type="match status" value="1"/>
</dbReference>
<dbReference type="Pfam" id="PF00293">
    <property type="entry name" value="NUDIX"/>
    <property type="match status" value="1"/>
</dbReference>
<proteinExistence type="inferred from homology"/>
<dbReference type="PANTHER" id="PTHR43222">
    <property type="entry name" value="NUDIX HYDROLASE 23"/>
    <property type="match status" value="1"/>
</dbReference>
<evidence type="ECO:0000256" key="5">
    <source>
        <dbReference type="ARBA" id="ARBA00022801"/>
    </source>
</evidence>
<dbReference type="InterPro" id="IPR015797">
    <property type="entry name" value="NUDIX_hydrolase-like_dom_sf"/>
</dbReference>
<evidence type="ECO:0000256" key="6">
    <source>
        <dbReference type="RuleBase" id="RU364043"/>
    </source>
</evidence>
<keyword evidence="9" id="KW-1185">Reference proteome</keyword>
<dbReference type="EC" id="3.6.1.-" evidence="6"/>
<evidence type="ECO:0000256" key="2">
    <source>
        <dbReference type="ARBA" id="ARBA00007608"/>
    </source>
</evidence>
<accession>A0YBV6</accession>
<organism evidence="8 9">
    <name type="scientific">marine gamma proteobacterium HTCC2143</name>
    <dbReference type="NCBI Taxonomy" id="247633"/>
    <lineage>
        <taxon>Bacteria</taxon>
        <taxon>Pseudomonadati</taxon>
        <taxon>Pseudomonadota</taxon>
        <taxon>Gammaproteobacteria</taxon>
        <taxon>Cellvibrionales</taxon>
        <taxon>Spongiibacteraceae</taxon>
        <taxon>BD1-7 clade</taxon>
    </lineage>
</organism>
<evidence type="ECO:0000313" key="8">
    <source>
        <dbReference type="EMBL" id="EAW32036.1"/>
    </source>
</evidence>
<dbReference type="GO" id="GO:0017110">
    <property type="term" value="F:nucleoside diphosphate phosphatase activity"/>
    <property type="evidence" value="ECO:0007669"/>
    <property type="project" value="InterPro"/>
</dbReference>
<dbReference type="PROSITE" id="PS00893">
    <property type="entry name" value="NUDIX_BOX"/>
    <property type="match status" value="1"/>
</dbReference>
<dbReference type="AlphaFoldDB" id="A0YBV6"/>
<reference evidence="8 9" key="1">
    <citation type="journal article" date="2010" name="J. Bacteriol.">
        <title>Genome sequence of the oligotrophic marine Gammaproteobacterium HTCC2143, isolated from the Oregon Coast.</title>
        <authorList>
            <person name="Oh H.M."/>
            <person name="Kang I."/>
            <person name="Ferriera S."/>
            <person name="Giovannoni S.J."/>
            <person name="Cho J.C."/>
        </authorList>
    </citation>
    <scope>NUCLEOTIDE SEQUENCE [LARGE SCALE GENOMIC DNA]</scope>
    <source>
        <strain evidence="8 9">HTCC2143</strain>
    </source>
</reference>
<dbReference type="InterPro" id="IPR020084">
    <property type="entry name" value="NUDIX_hydrolase_CS"/>
</dbReference>
<evidence type="ECO:0000256" key="4">
    <source>
        <dbReference type="ARBA" id="ARBA00015552"/>
    </source>
</evidence>
<dbReference type="EMBL" id="AAVT01000002">
    <property type="protein sequence ID" value="EAW32036.1"/>
    <property type="molecule type" value="Genomic_DNA"/>
</dbReference>
<evidence type="ECO:0000256" key="1">
    <source>
        <dbReference type="ARBA" id="ARBA00001946"/>
    </source>
</evidence>
<comment type="subunit">
    <text evidence="3 6">Monomer.</text>
</comment>
<comment type="similarity">
    <text evidence="2 6">Belongs to the Nudix hydrolase family. NudJ subfamily.</text>
</comment>
<name>A0YBV6_9GAMM</name>
<dbReference type="STRING" id="247633.GP2143_06280"/>
<feature type="domain" description="Nudix hydrolase" evidence="7">
    <location>
        <begin position="6"/>
        <end position="136"/>
    </location>
</feature>
<dbReference type="Gene3D" id="3.90.79.10">
    <property type="entry name" value="Nucleoside Triphosphate Pyrophosphohydrolase"/>
    <property type="match status" value="1"/>
</dbReference>
<dbReference type="Proteomes" id="UP000004931">
    <property type="component" value="Unassembled WGS sequence"/>
</dbReference>
<keyword evidence="5 6" id="KW-0378">Hydrolase</keyword>
<sequence>MEDHMEWVPHVTVATVVERNGKYLLVEELSNGKLVFNQPAGHLDANESLSEAAVRETVEETGWKVQIDGIVGIALYKSPHNQVTYHRTTFFGSAISHDPERQLDDGISRAIWMSYDEMQLAAAKMRSHLVLKAVEQYRNGHRYPIDVIYE</sequence>
<comment type="cofactor">
    <cofactor evidence="1 6">
        <name>Mg(2+)</name>
        <dbReference type="ChEBI" id="CHEBI:18420"/>
    </cofactor>
</comment>
<evidence type="ECO:0000313" key="9">
    <source>
        <dbReference type="Proteomes" id="UP000004931"/>
    </source>
</evidence>
<dbReference type="InterPro" id="IPR033713">
    <property type="entry name" value="NudJ"/>
</dbReference>
<gene>
    <name evidence="6" type="primary">nudJ</name>
    <name evidence="8" type="ORF">GP2143_06280</name>
</gene>
<dbReference type="InterPro" id="IPR000086">
    <property type="entry name" value="NUDIX_hydrolase_dom"/>
</dbReference>